<evidence type="ECO:0008006" key="4">
    <source>
        <dbReference type="Google" id="ProtNLM"/>
    </source>
</evidence>
<keyword evidence="1" id="KW-1133">Transmembrane helix</keyword>
<keyword evidence="1" id="KW-0472">Membrane</keyword>
<evidence type="ECO:0000313" key="3">
    <source>
        <dbReference type="Proteomes" id="UP001519332"/>
    </source>
</evidence>
<protein>
    <recommendedName>
        <fullName evidence="4">DUF1206 domain-containing protein</fullName>
    </recommendedName>
</protein>
<evidence type="ECO:0000256" key="1">
    <source>
        <dbReference type="SAM" id="Phobius"/>
    </source>
</evidence>
<feature type="transmembrane region" description="Helical" evidence="1">
    <location>
        <begin position="174"/>
        <end position="194"/>
    </location>
</feature>
<feature type="transmembrane region" description="Helical" evidence="1">
    <location>
        <begin position="214"/>
        <end position="236"/>
    </location>
</feature>
<accession>A0ABS4TX34</accession>
<comment type="caution">
    <text evidence="2">The sequence shown here is derived from an EMBL/GenBank/DDBJ whole genome shotgun (WGS) entry which is preliminary data.</text>
</comment>
<feature type="transmembrane region" description="Helical" evidence="1">
    <location>
        <begin position="42"/>
        <end position="61"/>
    </location>
</feature>
<feature type="transmembrane region" description="Helical" evidence="1">
    <location>
        <begin position="281"/>
        <end position="303"/>
    </location>
</feature>
<name>A0ABS4TX34_9PSEU</name>
<evidence type="ECO:0000313" key="2">
    <source>
        <dbReference type="EMBL" id="MBP2328496.1"/>
    </source>
</evidence>
<feature type="transmembrane region" description="Helical" evidence="1">
    <location>
        <begin position="9"/>
        <end position="30"/>
    </location>
</feature>
<reference evidence="2 3" key="1">
    <citation type="submission" date="2021-03" db="EMBL/GenBank/DDBJ databases">
        <title>Sequencing the genomes of 1000 actinobacteria strains.</title>
        <authorList>
            <person name="Klenk H.-P."/>
        </authorList>
    </citation>
    <scope>NUCLEOTIDE SEQUENCE [LARGE SCALE GENOMIC DNA]</scope>
    <source>
        <strain evidence="2 3">DSM 46670</strain>
    </source>
</reference>
<organism evidence="2 3">
    <name type="scientific">Kibdelosporangium banguiense</name>
    <dbReference type="NCBI Taxonomy" id="1365924"/>
    <lineage>
        <taxon>Bacteria</taxon>
        <taxon>Bacillati</taxon>
        <taxon>Actinomycetota</taxon>
        <taxon>Actinomycetes</taxon>
        <taxon>Pseudonocardiales</taxon>
        <taxon>Pseudonocardiaceae</taxon>
        <taxon>Kibdelosporangium</taxon>
    </lineage>
</organism>
<dbReference type="RefSeq" id="WP_209645482.1">
    <property type="nucleotide sequence ID" value="NZ_JAGINW010000001.1"/>
</dbReference>
<keyword evidence="3" id="KW-1185">Reference proteome</keyword>
<keyword evidence="1" id="KW-0812">Transmembrane</keyword>
<feature type="transmembrane region" description="Helical" evidence="1">
    <location>
        <begin position="81"/>
        <end position="100"/>
    </location>
</feature>
<dbReference type="Proteomes" id="UP001519332">
    <property type="component" value="Unassembled WGS sequence"/>
</dbReference>
<gene>
    <name evidence="2" type="ORF">JOF56_008881</name>
</gene>
<feature type="transmembrane region" description="Helical" evidence="1">
    <location>
        <begin position="120"/>
        <end position="138"/>
    </location>
</feature>
<proteinExistence type="predicted"/>
<sequence>MKTHWLRPVFVPAVALVSFTVLNELIGWLLNSGDTSGRAKTPGFVLWTALVAASLVLYGFLFTRTLPLAVRWRHVAGVRIWWPLVVYVVFVAALVVFLWVRSSGFQRLSPTTVGPVSRAIVLIGAAAVAPAVLALWLVHWRVRRIGELLGGKAQTERTKAKDILDELMKSRHDMGVCLTVLVLIVTSAVVNAGAQQRAFVTSGTSQELFQPQAILLYGALFTVATMLLYVPIFVAWRTTCHRFVDDVYPPPEDARPTDEWLSGRTRLTSYLGADSTVTKNLSAAFGILTPLAISVLAVVIPGLK</sequence>
<dbReference type="EMBL" id="JAGINW010000001">
    <property type="protein sequence ID" value="MBP2328496.1"/>
    <property type="molecule type" value="Genomic_DNA"/>
</dbReference>